<feature type="signal peptide" evidence="1">
    <location>
        <begin position="1"/>
        <end position="25"/>
    </location>
</feature>
<comment type="caution">
    <text evidence="3">The sequence shown here is derived from an EMBL/GenBank/DDBJ whole genome shotgun (WGS) entry which is preliminary data.</text>
</comment>
<evidence type="ECO:0000259" key="2">
    <source>
        <dbReference type="Pfam" id="PF13767"/>
    </source>
</evidence>
<keyword evidence="1" id="KW-0732">Signal</keyword>
<keyword evidence="4" id="KW-1185">Reference proteome</keyword>
<evidence type="ECO:0000256" key="1">
    <source>
        <dbReference type="SAM" id="SignalP"/>
    </source>
</evidence>
<sequence length="173" mass="19619">MLKRVLTASSIVVLLLIGMLPPAYAQTPENSPQTPIETLDSSQINDDDLDKFSRAIFQLLTIEQQFQERIVQTIEGQGFSQERFAEIYQATVQGQEDPAAQSELNISPEEQQKFAQIMEEGKQIQEESKARQEQAIASLGLNMERLNEIGSAIQQNPELQKEVRTRLEQLMEQ</sequence>
<name>A0ABT2MWL8_9CYAN</name>
<feature type="chain" id="PRO_5046785119" evidence="1">
    <location>
        <begin position="26"/>
        <end position="173"/>
    </location>
</feature>
<dbReference type="RefSeq" id="WP_368008377.1">
    <property type="nucleotide sequence ID" value="NZ_JAMXFF010000039.1"/>
</dbReference>
<proteinExistence type="predicted"/>
<dbReference type="Proteomes" id="UP001525890">
    <property type="component" value="Unassembled WGS sequence"/>
</dbReference>
<evidence type="ECO:0000313" key="3">
    <source>
        <dbReference type="EMBL" id="MCT7968897.1"/>
    </source>
</evidence>
<dbReference type="InterPro" id="IPR025433">
    <property type="entry name" value="DUF4168"/>
</dbReference>
<organism evidence="3 4">
    <name type="scientific">Laspinema palackyanum D2a</name>
    <dbReference type="NCBI Taxonomy" id="2953684"/>
    <lineage>
        <taxon>Bacteria</taxon>
        <taxon>Bacillati</taxon>
        <taxon>Cyanobacteriota</taxon>
        <taxon>Cyanophyceae</taxon>
        <taxon>Oscillatoriophycideae</taxon>
        <taxon>Oscillatoriales</taxon>
        <taxon>Laspinemataceae</taxon>
        <taxon>Laspinema</taxon>
        <taxon>Laspinema palackyanum</taxon>
    </lineage>
</organism>
<dbReference type="Pfam" id="PF13767">
    <property type="entry name" value="DUF4168"/>
    <property type="match status" value="1"/>
</dbReference>
<protein>
    <submittedName>
        <fullName evidence="3">DUF4168 domain-containing protein</fullName>
    </submittedName>
</protein>
<feature type="domain" description="DUF4168" evidence="2">
    <location>
        <begin position="45"/>
        <end position="163"/>
    </location>
</feature>
<dbReference type="EMBL" id="JAMXFF010000039">
    <property type="protein sequence ID" value="MCT7968897.1"/>
    <property type="molecule type" value="Genomic_DNA"/>
</dbReference>
<reference evidence="3 4" key="1">
    <citation type="journal article" date="2022" name="Front. Microbiol.">
        <title>High genomic differentiation and limited gene flow indicate recent cryptic speciation within the genus Laspinema (cyanobacteria).</title>
        <authorList>
            <person name="Stanojkovic A."/>
            <person name="Skoupy S."/>
            <person name="Skaloud P."/>
            <person name="Dvorak P."/>
        </authorList>
    </citation>
    <scope>NUCLEOTIDE SEQUENCE [LARGE SCALE GENOMIC DNA]</scope>
    <source>
        <strain evidence="3 4">D2a</strain>
    </source>
</reference>
<evidence type="ECO:0000313" key="4">
    <source>
        <dbReference type="Proteomes" id="UP001525890"/>
    </source>
</evidence>
<gene>
    <name evidence="3" type="ORF">NG799_21540</name>
</gene>
<accession>A0ABT2MWL8</accession>